<reference evidence="1 2" key="1">
    <citation type="submission" date="2016-10" db="EMBL/GenBank/DDBJ databases">
        <title>The genome of Paramicrosporidium saccamoebae is the missing link in understanding Cryptomycota and Microsporidia evolution.</title>
        <authorList>
            <person name="Quandt C.A."/>
            <person name="Beaudet D."/>
            <person name="Corsaro D."/>
            <person name="Michel R."/>
            <person name="Corradi N."/>
            <person name="James T."/>
        </authorList>
    </citation>
    <scope>NUCLEOTIDE SEQUENCE [LARGE SCALE GENOMIC DNA]</scope>
    <source>
        <strain evidence="1 2">KSL3</strain>
    </source>
</reference>
<dbReference type="Proteomes" id="UP000240830">
    <property type="component" value="Unassembled WGS sequence"/>
</dbReference>
<sequence length="103" mass="10802">MVATTPKAMSAQQAALPLVIGLSSSNFNQNIAGKKWQITGPAVHPTSENRMSMGTLKAAIVQVNPIMHPVAITWRRSFDLPVGSTTPSKSLTSDALAGKVCNG</sequence>
<protein>
    <submittedName>
        <fullName evidence="1">Uncharacterized protein</fullName>
    </submittedName>
</protein>
<organism evidence="1 2">
    <name type="scientific">Paramicrosporidium saccamoebae</name>
    <dbReference type="NCBI Taxonomy" id="1246581"/>
    <lineage>
        <taxon>Eukaryota</taxon>
        <taxon>Fungi</taxon>
        <taxon>Fungi incertae sedis</taxon>
        <taxon>Cryptomycota</taxon>
        <taxon>Cryptomycota incertae sedis</taxon>
        <taxon>Paramicrosporidium</taxon>
    </lineage>
</organism>
<evidence type="ECO:0000313" key="1">
    <source>
        <dbReference type="EMBL" id="PJF20022.1"/>
    </source>
</evidence>
<dbReference type="AlphaFoldDB" id="A0A2H9TQL6"/>
<dbReference type="EMBL" id="MTSL01000014">
    <property type="protein sequence ID" value="PJF20022.1"/>
    <property type="molecule type" value="Genomic_DNA"/>
</dbReference>
<proteinExistence type="predicted"/>
<keyword evidence="2" id="KW-1185">Reference proteome</keyword>
<comment type="caution">
    <text evidence="1">The sequence shown here is derived from an EMBL/GenBank/DDBJ whole genome shotgun (WGS) entry which is preliminary data.</text>
</comment>
<evidence type="ECO:0000313" key="2">
    <source>
        <dbReference type="Proteomes" id="UP000240830"/>
    </source>
</evidence>
<name>A0A2H9TQL6_9FUNG</name>
<gene>
    <name evidence="1" type="ORF">PSACC_00161</name>
</gene>
<accession>A0A2H9TQL6</accession>